<protein>
    <recommendedName>
        <fullName evidence="2">PH domain-containing protein</fullName>
    </recommendedName>
</protein>
<dbReference type="VEuPathDB" id="AmoebaDB:DDB_G0271694"/>
<sequence>MSFGGFKSSFSKFVDDTKSEISGNKKKDDSKLVSSGPPPKPPQTVNKQQQPTTTYQQQPQYQQQQQQQQQPINLNKSHEAPTTTTTTSYQTQPAVSLIKSHETSPSMSLEKQPSQPPQPIKKFAPPVPTTNQPVVPPQRPAPPPKPLSSQPPQYQQPQYQQPQYQHQHQDGASIISLEKKTDKDENKTGIPVDVKKHTDLAKTNANIALHAIGAPIDGGVIKANIPPLYLIDPMYLANIQYTNIILEIKEATIKPVELGQKKDAIYKKVNLIIYRTVIEDVIIIQIGDIFIYTNLREKPSFRAYGYHYIIADNYNNYFMIKVDKDSTTEEQLNQLEVILTYYTTYYRVPLKQEYEDKTAKKLDGASDKVESTSQSISKGLISGGTYFAKGAGKVGEVYKNNTKKYDGPEMTEDQKRQLEDPNSDLNKTGKTTDKMAQGTSSVVQGISKGFGFVGSKAAQGVHSTSWYKEREAKKKEEERVNGKDEKKEAGSQMAGSGIGAITTVFGGLQEGILISSRGVRDASVDATRHTSGDFAAEKSKKKWDSAGNLTVSVVNIVSILGATWIKAAIYTAAGAITYDPDMVNALGGSYWKAGWLTMRTDLLAGSNWKPRWVVLRNATIAIYTCPTDPASKPLESFYLSTVRGVTKISKERSGGRPYCFDIVTQGGSFAFSAHIPEIDFSDESFTPNPEDEVFQWSNSILSVSAFVGDLKEK</sequence>
<dbReference type="KEGG" id="ddi:DDB_G0271694"/>
<organism evidence="3 4">
    <name type="scientific">Dictyostelium discoideum</name>
    <name type="common">Social amoeba</name>
    <dbReference type="NCBI Taxonomy" id="44689"/>
    <lineage>
        <taxon>Eukaryota</taxon>
        <taxon>Amoebozoa</taxon>
        <taxon>Evosea</taxon>
        <taxon>Eumycetozoa</taxon>
        <taxon>Dictyostelia</taxon>
        <taxon>Dictyosteliales</taxon>
        <taxon>Dictyosteliaceae</taxon>
        <taxon>Dictyostelium</taxon>
    </lineage>
</organism>
<dbReference type="RefSeq" id="XP_645471.1">
    <property type="nucleotide sequence ID" value="XM_640379.1"/>
</dbReference>
<dbReference type="Proteomes" id="UP000002195">
    <property type="component" value="Unassembled WGS sequence"/>
</dbReference>
<proteinExistence type="predicted"/>
<dbReference type="GeneID" id="8618099"/>
<dbReference type="PROSITE" id="PS50003">
    <property type="entry name" value="PH_DOMAIN"/>
    <property type="match status" value="1"/>
</dbReference>
<dbReference type="Pfam" id="PF00169">
    <property type="entry name" value="PH"/>
    <property type="match status" value="1"/>
</dbReference>
<feature type="compositionally biased region" description="Low complexity" evidence="1">
    <location>
        <begin position="147"/>
        <end position="166"/>
    </location>
</feature>
<dbReference type="STRING" id="44689.Q8MNF7"/>
<dbReference type="InterPro" id="IPR045036">
    <property type="entry name" value="Spartin-like"/>
</dbReference>
<name>Q8MNF7_DICDI</name>
<dbReference type="InParanoid" id="Q8MNF7"/>
<dbReference type="eggNOG" id="ENOG502R9S6">
    <property type="taxonomic scope" value="Eukaryota"/>
</dbReference>
<feature type="compositionally biased region" description="Pro residues" evidence="1">
    <location>
        <begin position="134"/>
        <end position="146"/>
    </location>
</feature>
<dbReference type="FunCoup" id="Q8MNF7">
    <property type="interactions" value="39"/>
</dbReference>
<dbReference type="PANTHER" id="PTHR21068">
    <property type="entry name" value="SPARTIN"/>
    <property type="match status" value="1"/>
</dbReference>
<dbReference type="InterPro" id="IPR001849">
    <property type="entry name" value="PH_domain"/>
</dbReference>
<feature type="region of interest" description="Disordered" evidence="1">
    <location>
        <begin position="1"/>
        <end position="169"/>
    </location>
</feature>
<dbReference type="PANTHER" id="PTHR21068:SF48">
    <property type="entry name" value="PH DOMAIN-CONTAINING PROTEIN"/>
    <property type="match status" value="1"/>
</dbReference>
<dbReference type="InterPro" id="IPR011993">
    <property type="entry name" value="PH-like_dom_sf"/>
</dbReference>
<dbReference type="Pfam" id="PF06911">
    <property type="entry name" value="Senescence"/>
    <property type="match status" value="1"/>
</dbReference>
<feature type="region of interest" description="Disordered" evidence="1">
    <location>
        <begin position="402"/>
        <end position="436"/>
    </location>
</feature>
<dbReference type="PaxDb" id="44689-DDB0168459"/>
<dbReference type="EMBL" id="AAFI02000006">
    <property type="protein sequence ID" value="EAL71537.1"/>
    <property type="molecule type" value="Genomic_DNA"/>
</dbReference>
<comment type="caution">
    <text evidence="3">The sequence shown here is derived from an EMBL/GenBank/DDBJ whole genome shotgun (WGS) entry which is preliminary data.</text>
</comment>
<dbReference type="GO" id="GO:0051301">
    <property type="term" value="P:cell division"/>
    <property type="evidence" value="ECO:0000318"/>
    <property type="project" value="GO_Central"/>
</dbReference>
<dbReference type="Gene3D" id="2.30.29.30">
    <property type="entry name" value="Pleckstrin-homology domain (PH domain)/Phosphotyrosine-binding domain (PTB)"/>
    <property type="match status" value="1"/>
</dbReference>
<dbReference type="AlphaFoldDB" id="Q8MNF7"/>
<feature type="compositionally biased region" description="Low complexity" evidence="1">
    <location>
        <begin position="1"/>
        <end position="12"/>
    </location>
</feature>
<dbReference type="HOGENOM" id="CLU_387550_0_0_1"/>
<dbReference type="OMA" id="KYEGPEM"/>
<dbReference type="dictyBase" id="DDB_G0271694"/>
<feature type="compositionally biased region" description="Basic and acidic residues" evidence="1">
    <location>
        <begin position="468"/>
        <end position="489"/>
    </location>
</feature>
<accession>Q55AQ1</accession>
<feature type="region of interest" description="Disordered" evidence="1">
    <location>
        <begin position="468"/>
        <end position="493"/>
    </location>
</feature>
<dbReference type="SUPFAM" id="SSF50729">
    <property type="entry name" value="PH domain-like"/>
    <property type="match status" value="1"/>
</dbReference>
<accession>Q8MNF7</accession>
<dbReference type="SMR" id="Q8MNF7"/>
<evidence type="ECO:0000313" key="4">
    <source>
        <dbReference type="Proteomes" id="UP000002195"/>
    </source>
</evidence>
<dbReference type="GO" id="GO:0005886">
    <property type="term" value="C:plasma membrane"/>
    <property type="evidence" value="ECO:0000318"/>
    <property type="project" value="GO_Central"/>
</dbReference>
<gene>
    <name evidence="3" type="ORF">DDB_G0271694</name>
</gene>
<evidence type="ECO:0000313" key="3">
    <source>
        <dbReference type="EMBL" id="EAL71537.1"/>
    </source>
</evidence>
<reference evidence="3 4" key="1">
    <citation type="journal article" date="2005" name="Nature">
        <title>The genome of the social amoeba Dictyostelium discoideum.</title>
        <authorList>
            <consortium name="The Dictyostelium discoideum Sequencing Consortium"/>
            <person name="Eichinger L."/>
            <person name="Pachebat J.A."/>
            <person name="Glockner G."/>
            <person name="Rajandream M.A."/>
            <person name="Sucgang R."/>
            <person name="Berriman M."/>
            <person name="Song J."/>
            <person name="Olsen R."/>
            <person name="Szafranski K."/>
            <person name="Xu Q."/>
            <person name="Tunggal B."/>
            <person name="Kummerfeld S."/>
            <person name="Madera M."/>
            <person name="Konfortov B.A."/>
            <person name="Rivero F."/>
            <person name="Bankier A.T."/>
            <person name="Lehmann R."/>
            <person name="Hamlin N."/>
            <person name="Davies R."/>
            <person name="Gaudet P."/>
            <person name="Fey P."/>
            <person name="Pilcher K."/>
            <person name="Chen G."/>
            <person name="Saunders D."/>
            <person name="Sodergren E."/>
            <person name="Davis P."/>
            <person name="Kerhornou A."/>
            <person name="Nie X."/>
            <person name="Hall N."/>
            <person name="Anjard C."/>
            <person name="Hemphill L."/>
            <person name="Bason N."/>
            <person name="Farbrother P."/>
            <person name="Desany B."/>
            <person name="Just E."/>
            <person name="Morio T."/>
            <person name="Rost R."/>
            <person name="Churcher C."/>
            <person name="Cooper J."/>
            <person name="Haydock S."/>
            <person name="van Driessche N."/>
            <person name="Cronin A."/>
            <person name="Goodhead I."/>
            <person name="Muzny D."/>
            <person name="Mourier T."/>
            <person name="Pain A."/>
            <person name="Lu M."/>
            <person name="Harper D."/>
            <person name="Lindsay R."/>
            <person name="Hauser H."/>
            <person name="James K."/>
            <person name="Quiles M."/>
            <person name="Madan Babu M."/>
            <person name="Saito T."/>
            <person name="Buchrieser C."/>
            <person name="Wardroper A."/>
            <person name="Felder M."/>
            <person name="Thangavelu M."/>
            <person name="Johnson D."/>
            <person name="Knights A."/>
            <person name="Loulseged H."/>
            <person name="Mungall K."/>
            <person name="Oliver K."/>
            <person name="Price C."/>
            <person name="Quail M.A."/>
            <person name="Urushihara H."/>
            <person name="Hernandez J."/>
            <person name="Rabbinowitsch E."/>
            <person name="Steffen D."/>
            <person name="Sanders M."/>
            <person name="Ma J."/>
            <person name="Kohara Y."/>
            <person name="Sharp S."/>
            <person name="Simmonds M."/>
            <person name="Spiegler S."/>
            <person name="Tivey A."/>
            <person name="Sugano S."/>
            <person name="White B."/>
            <person name="Walker D."/>
            <person name="Woodward J."/>
            <person name="Winckler T."/>
            <person name="Tanaka Y."/>
            <person name="Shaulsky G."/>
            <person name="Schleicher M."/>
            <person name="Weinstock G."/>
            <person name="Rosenthal A."/>
            <person name="Cox E.C."/>
            <person name="Chisholm R.L."/>
            <person name="Gibbs R."/>
            <person name="Loomis W.F."/>
            <person name="Platzer M."/>
            <person name="Kay R.R."/>
            <person name="Williams J."/>
            <person name="Dear P.H."/>
            <person name="Noegel A.A."/>
            <person name="Barrell B."/>
            <person name="Kuspa A."/>
        </authorList>
    </citation>
    <scope>NUCLEOTIDE SEQUENCE [LARGE SCALE GENOMIC DNA]</scope>
    <source>
        <strain evidence="3 4">AX4</strain>
    </source>
</reference>
<dbReference type="InterPro" id="IPR009686">
    <property type="entry name" value="Senescence/spartin_C"/>
</dbReference>
<feature type="compositionally biased region" description="Low complexity" evidence="1">
    <location>
        <begin position="48"/>
        <end position="71"/>
    </location>
</feature>
<dbReference type="CDD" id="cd00821">
    <property type="entry name" value="PH"/>
    <property type="match status" value="1"/>
</dbReference>
<evidence type="ECO:0000259" key="2">
    <source>
        <dbReference type="PROSITE" id="PS50003"/>
    </source>
</evidence>
<dbReference type="SMART" id="SM00233">
    <property type="entry name" value="PH"/>
    <property type="match status" value="1"/>
</dbReference>
<feature type="compositionally biased region" description="Basic and acidic residues" evidence="1">
    <location>
        <begin position="13"/>
        <end position="31"/>
    </location>
</feature>
<feature type="domain" description="PH" evidence="2">
    <location>
        <begin position="589"/>
        <end position="705"/>
    </location>
</feature>
<feature type="compositionally biased region" description="Basic and acidic residues" evidence="1">
    <location>
        <begin position="403"/>
        <end position="419"/>
    </location>
</feature>
<keyword evidence="4" id="KW-1185">Reference proteome</keyword>
<evidence type="ECO:0000256" key="1">
    <source>
        <dbReference type="SAM" id="MobiDB-lite"/>
    </source>
</evidence>